<dbReference type="EMBL" id="HG315671">
    <property type="protein sequence ID" value="CDF78090.1"/>
    <property type="molecule type" value="Genomic_DNA"/>
</dbReference>
<dbReference type="RefSeq" id="WP_038526831.1">
    <property type="nucleotide sequence ID" value="NZ_HG315671.1"/>
</dbReference>
<dbReference type="InterPro" id="IPR041223">
    <property type="entry name" value="ApeA_NTD"/>
</dbReference>
<evidence type="ECO:0000313" key="3">
    <source>
        <dbReference type="Proteomes" id="UP000016160"/>
    </source>
</evidence>
<dbReference type="AlphaFoldDB" id="T2KH15"/>
<dbReference type="HOGENOM" id="CLU_986097_0_0_10"/>
<gene>
    <name evidence="2" type="ORF">BN863_3780</name>
</gene>
<dbReference type="PATRIC" id="fig|1347342.6.peg.382"/>
<dbReference type="OrthoDB" id="1438805at2"/>
<proteinExistence type="predicted"/>
<dbReference type="Proteomes" id="UP000016160">
    <property type="component" value="Chromosome"/>
</dbReference>
<evidence type="ECO:0000313" key="2">
    <source>
        <dbReference type="EMBL" id="CDF78090.1"/>
    </source>
</evidence>
<protein>
    <recommendedName>
        <fullName evidence="1">ApeA N-terminal domain-containing protein</fullName>
    </recommendedName>
</protein>
<reference evidence="2 3" key="1">
    <citation type="journal article" date="2013" name="Appl. Environ. Microbiol.">
        <title>The genome of the alga-associated marine flavobacterium Formosa agariphila KMM 3901T reveals a broad potential for degradation of algal polysaccharides.</title>
        <authorList>
            <person name="Mann A.J."/>
            <person name="Hahnke R.L."/>
            <person name="Huang S."/>
            <person name="Werner J."/>
            <person name="Xing P."/>
            <person name="Barbeyron T."/>
            <person name="Huettel B."/>
            <person name="Stueber K."/>
            <person name="Reinhardt R."/>
            <person name="Harder J."/>
            <person name="Gloeckner F.O."/>
            <person name="Amann R.I."/>
            <person name="Teeling H."/>
        </authorList>
    </citation>
    <scope>NUCLEOTIDE SEQUENCE [LARGE SCALE GENOMIC DNA]</scope>
    <source>
        <strain evidence="3">DSM 15362 / KCTC 12365 / LMG 23005 / KMM 3901</strain>
    </source>
</reference>
<evidence type="ECO:0000259" key="1">
    <source>
        <dbReference type="Pfam" id="PF18862"/>
    </source>
</evidence>
<dbReference type="Pfam" id="PF18862">
    <property type="entry name" value="ApeA_NTD1"/>
    <property type="match status" value="1"/>
</dbReference>
<sequence length="282" mass="33310">MNYYNQYFDGVFWIPGRNERKIIATLFIDKDGSATISSLQPFETETDITDKWGEIELVLGYINCHSNSKTYSVKLYKTYKSSQSIGSLDRIKYKSDNTLIATVYDAKIEANLYKILMLSSDELSDWIPVTGFDFNTNIDGKFEISHLYIQPDIIELFENNDFSVYLYFRASTNFQRRRKSHIIETVFINIEFNKPFEIKELSKIRKSIERLFSLILFKPFLSNVTEIRTVGQTTYKDIKKLNKLDYGLGKEIEFEIFTSNSDEIFEKWFKKKNIRISNYKFF</sequence>
<accession>T2KH15</accession>
<organism evidence="2 3">
    <name type="scientific">Formosa agariphila (strain DSM 15362 / KCTC 12365 / LMG 23005 / KMM 3901 / M-2Alg 35-1)</name>
    <dbReference type="NCBI Taxonomy" id="1347342"/>
    <lineage>
        <taxon>Bacteria</taxon>
        <taxon>Pseudomonadati</taxon>
        <taxon>Bacteroidota</taxon>
        <taxon>Flavobacteriia</taxon>
        <taxon>Flavobacteriales</taxon>
        <taxon>Flavobacteriaceae</taxon>
        <taxon>Formosa</taxon>
    </lineage>
</organism>
<name>T2KH15_FORAG</name>
<feature type="domain" description="ApeA N-terminal" evidence="1">
    <location>
        <begin position="9"/>
        <end position="220"/>
    </location>
</feature>
<dbReference type="STRING" id="1347342.BN863_3780"/>
<keyword evidence="3" id="KW-1185">Reference proteome</keyword>